<feature type="compositionally biased region" description="Low complexity" evidence="1">
    <location>
        <begin position="76"/>
        <end position="86"/>
    </location>
</feature>
<keyword evidence="4" id="KW-0378">Hydrolase</keyword>
<feature type="compositionally biased region" description="Pro residues" evidence="1">
    <location>
        <begin position="87"/>
        <end position="99"/>
    </location>
</feature>
<sequence length="379" mass="40386">MRRRNHYGYGAYRGRSKFRTFLKFVIAVLAVVLALLVGAFFFLQRYMVVSSTGGIYFDLPFLDREEEPAPSGGGAEETPPLVVVTPSPEPTPEPTPEPDPVYTRAVSLPDSLISGGGVQSLYAAGGEALAAYTGGSDAVPILTMKGIDGLLRYTSGQTVAQAVGASSGDAARNGDLTALCSAMDTAAYVSCFRDNTAPYENNRLALRTSIGNWRGPGEIRWMTPENSDVRDYLAGVCGDLAELGFGEIILDYAAFPTEGDLSLILTGDRYNPETFSQTVEAFYQQVRQAIGTGEGAPLLSIVTDKTTLEQGSSALSGQTLSGLCAAADRLYVKLDGGDPADYYPALREAGMENPEEDLVVILDQAPSGDLPYSWAVLPK</sequence>
<reference evidence="4" key="2">
    <citation type="submission" date="2021-09" db="EMBL/GenBank/DDBJ databases">
        <authorList>
            <person name="Gilroy R."/>
        </authorList>
    </citation>
    <scope>NUCLEOTIDE SEQUENCE</scope>
    <source>
        <strain evidence="4">CHK179-5677</strain>
    </source>
</reference>
<gene>
    <name evidence="4" type="ORF">K8V01_04675</name>
</gene>
<proteinExistence type="predicted"/>
<keyword evidence="2" id="KW-1133">Transmembrane helix</keyword>
<dbReference type="InterPro" id="IPR025275">
    <property type="entry name" value="DUF4015"/>
</dbReference>
<dbReference type="AlphaFoldDB" id="A0A921MLP3"/>
<accession>A0A921MLP3</accession>
<dbReference type="EMBL" id="DYUC01000042">
    <property type="protein sequence ID" value="HJG86306.1"/>
    <property type="molecule type" value="Genomic_DNA"/>
</dbReference>
<dbReference type="GO" id="GO:0016787">
    <property type="term" value="F:hydrolase activity"/>
    <property type="evidence" value="ECO:0007669"/>
    <property type="project" value="UniProtKB-KW"/>
</dbReference>
<evidence type="ECO:0000313" key="4">
    <source>
        <dbReference type="EMBL" id="HJG86306.1"/>
    </source>
</evidence>
<feature type="region of interest" description="Disordered" evidence="1">
    <location>
        <begin position="67"/>
        <end position="100"/>
    </location>
</feature>
<feature type="transmembrane region" description="Helical" evidence="2">
    <location>
        <begin position="21"/>
        <end position="43"/>
    </location>
</feature>
<dbReference type="RefSeq" id="WP_295369809.1">
    <property type="nucleotide sequence ID" value="NZ_DYUC01000042.1"/>
</dbReference>
<evidence type="ECO:0000259" key="3">
    <source>
        <dbReference type="Pfam" id="PF13200"/>
    </source>
</evidence>
<organism evidence="4 5">
    <name type="scientific">Pseudoflavonifractor capillosus</name>
    <dbReference type="NCBI Taxonomy" id="106588"/>
    <lineage>
        <taxon>Bacteria</taxon>
        <taxon>Bacillati</taxon>
        <taxon>Bacillota</taxon>
        <taxon>Clostridia</taxon>
        <taxon>Eubacteriales</taxon>
        <taxon>Oscillospiraceae</taxon>
        <taxon>Pseudoflavonifractor</taxon>
    </lineage>
</organism>
<evidence type="ECO:0000313" key="5">
    <source>
        <dbReference type="Proteomes" id="UP000760668"/>
    </source>
</evidence>
<feature type="domain" description="DUF4015" evidence="3">
    <location>
        <begin position="143"/>
        <end position="290"/>
    </location>
</feature>
<evidence type="ECO:0000256" key="1">
    <source>
        <dbReference type="SAM" id="MobiDB-lite"/>
    </source>
</evidence>
<comment type="caution">
    <text evidence="4">The sequence shown here is derived from an EMBL/GenBank/DDBJ whole genome shotgun (WGS) entry which is preliminary data.</text>
</comment>
<name>A0A921MLP3_9FIRM</name>
<dbReference type="Proteomes" id="UP000760668">
    <property type="component" value="Unassembled WGS sequence"/>
</dbReference>
<keyword evidence="2" id="KW-0472">Membrane</keyword>
<evidence type="ECO:0000256" key="2">
    <source>
        <dbReference type="SAM" id="Phobius"/>
    </source>
</evidence>
<dbReference type="Pfam" id="PF13200">
    <property type="entry name" value="DUF4015"/>
    <property type="match status" value="1"/>
</dbReference>
<reference evidence="4" key="1">
    <citation type="journal article" date="2021" name="PeerJ">
        <title>Extensive microbial diversity within the chicken gut microbiome revealed by metagenomics and culture.</title>
        <authorList>
            <person name="Gilroy R."/>
            <person name="Ravi A."/>
            <person name="Getino M."/>
            <person name="Pursley I."/>
            <person name="Horton D.L."/>
            <person name="Alikhan N.F."/>
            <person name="Baker D."/>
            <person name="Gharbi K."/>
            <person name="Hall N."/>
            <person name="Watson M."/>
            <person name="Adriaenssens E.M."/>
            <person name="Foster-Nyarko E."/>
            <person name="Jarju S."/>
            <person name="Secka A."/>
            <person name="Antonio M."/>
            <person name="Oren A."/>
            <person name="Chaudhuri R.R."/>
            <person name="La Ragione R."/>
            <person name="Hildebrand F."/>
            <person name="Pallen M.J."/>
        </authorList>
    </citation>
    <scope>NUCLEOTIDE SEQUENCE</scope>
    <source>
        <strain evidence="4">CHK179-5677</strain>
    </source>
</reference>
<protein>
    <submittedName>
        <fullName evidence="4">Glycoside hydrolase</fullName>
    </submittedName>
</protein>
<keyword evidence="2" id="KW-0812">Transmembrane</keyword>